<evidence type="ECO:0000313" key="1">
    <source>
        <dbReference type="EMBL" id="MET3658411.1"/>
    </source>
</evidence>
<protein>
    <submittedName>
        <fullName evidence="1">DNA-binding transcriptional regulator YafY</fullName>
    </submittedName>
</protein>
<evidence type="ECO:0000313" key="2">
    <source>
        <dbReference type="Proteomes" id="UP001549104"/>
    </source>
</evidence>
<keyword evidence="1" id="KW-0238">DNA-binding</keyword>
<dbReference type="GO" id="GO:0003677">
    <property type="term" value="F:DNA binding"/>
    <property type="evidence" value="ECO:0007669"/>
    <property type="project" value="UniProtKB-KW"/>
</dbReference>
<dbReference type="EMBL" id="JBEPME010000005">
    <property type="protein sequence ID" value="MET3658411.1"/>
    <property type="molecule type" value="Genomic_DNA"/>
</dbReference>
<reference evidence="1 2" key="1">
    <citation type="submission" date="2024-06" db="EMBL/GenBank/DDBJ databases">
        <title>Sorghum-associated microbial communities from plants grown in Nebraska, USA.</title>
        <authorList>
            <person name="Schachtman D."/>
        </authorList>
    </citation>
    <scope>NUCLEOTIDE SEQUENCE [LARGE SCALE GENOMIC DNA]</scope>
    <source>
        <strain evidence="1 2">1288</strain>
    </source>
</reference>
<sequence length="73" mass="8438">MRNQLVKSVEYSEHLDMMYMAADGSISKRRINVLQVGEVSFRAYCFLRKSKRTFTIDNVLALVPVITKERAVI</sequence>
<accession>A0ABV2KBF4</accession>
<keyword evidence="2" id="KW-1185">Reference proteome</keyword>
<dbReference type="Proteomes" id="UP001549104">
    <property type="component" value="Unassembled WGS sequence"/>
</dbReference>
<organism evidence="1 2">
    <name type="scientific">Sporosarcina psychrophila</name>
    <name type="common">Bacillus psychrophilus</name>
    <dbReference type="NCBI Taxonomy" id="1476"/>
    <lineage>
        <taxon>Bacteria</taxon>
        <taxon>Bacillati</taxon>
        <taxon>Bacillota</taxon>
        <taxon>Bacilli</taxon>
        <taxon>Bacillales</taxon>
        <taxon>Caryophanaceae</taxon>
        <taxon>Sporosarcina</taxon>
    </lineage>
</organism>
<dbReference type="RefSeq" id="WP_354314059.1">
    <property type="nucleotide sequence ID" value="NZ_JBEPME010000005.1"/>
</dbReference>
<proteinExistence type="predicted"/>
<name>A0ABV2KBF4_SPOPS</name>
<comment type="caution">
    <text evidence="1">The sequence shown here is derived from an EMBL/GenBank/DDBJ whole genome shotgun (WGS) entry which is preliminary data.</text>
</comment>
<gene>
    <name evidence="1" type="ORF">ABIC55_003528</name>
</gene>